<accession>A0A8B7XEG2</accession>
<comment type="similarity">
    <text evidence="1">Belongs to the LTO1 family.</text>
</comment>
<gene>
    <name evidence="4" type="primary">LOC110973036</name>
</gene>
<evidence type="ECO:0000313" key="3">
    <source>
        <dbReference type="Proteomes" id="UP000694845"/>
    </source>
</evidence>
<evidence type="ECO:0000256" key="1">
    <source>
        <dbReference type="ARBA" id="ARBA00038090"/>
    </source>
</evidence>
<organism evidence="3 4">
    <name type="scientific">Acanthaster planci</name>
    <name type="common">Crown-of-thorns starfish</name>
    <dbReference type="NCBI Taxonomy" id="133434"/>
    <lineage>
        <taxon>Eukaryota</taxon>
        <taxon>Metazoa</taxon>
        <taxon>Echinodermata</taxon>
        <taxon>Eleutherozoa</taxon>
        <taxon>Asterozoa</taxon>
        <taxon>Asteroidea</taxon>
        <taxon>Valvatacea</taxon>
        <taxon>Valvatida</taxon>
        <taxon>Acanthasteridae</taxon>
        <taxon>Acanthaster</taxon>
    </lineage>
</organism>
<dbReference type="Pfam" id="PF09811">
    <property type="entry name" value="Yae1_N"/>
    <property type="match status" value="1"/>
</dbReference>
<sequence>MFIMPSSLTLLDGDLYFDCFLSSNKGEMAEFTPNEDIFDDVVMAEERFQEEGYREGFAAGKRAGEQEGFKMGQIKGREIGSEYGFYLGFVAMWLWLVKEDAGLARAKTVKALETLHAMLASFKVEDVTSESYWDDFRQIRDKFKQVVSLLGIKLDFTEERSQKPPISF</sequence>
<evidence type="ECO:0000313" key="4">
    <source>
        <dbReference type="RefSeq" id="XP_022079139.1"/>
    </source>
</evidence>
<dbReference type="Proteomes" id="UP000694845">
    <property type="component" value="Unplaced"/>
</dbReference>
<protein>
    <submittedName>
        <fullName evidence="4">Oral cancer-overexpressed protein 1 homolog</fullName>
    </submittedName>
</protein>
<reference evidence="4" key="1">
    <citation type="submission" date="2025-08" db="UniProtKB">
        <authorList>
            <consortium name="RefSeq"/>
        </authorList>
    </citation>
    <scope>IDENTIFICATION</scope>
</reference>
<feature type="domain" description="Essential protein Yae1 N-terminal" evidence="2">
    <location>
        <begin position="52"/>
        <end position="90"/>
    </location>
</feature>
<dbReference type="InterPro" id="IPR019191">
    <property type="entry name" value="Essential_protein_Yae1_N"/>
</dbReference>
<dbReference type="RefSeq" id="XP_022079139.1">
    <property type="nucleotide sequence ID" value="XM_022223447.1"/>
</dbReference>
<dbReference type="OMA" id="FKQVCSM"/>
<name>A0A8B7XEG2_ACAPL</name>
<proteinExistence type="inferred from homology"/>
<keyword evidence="3" id="KW-1185">Reference proteome</keyword>
<dbReference type="KEGG" id="aplc:110973036"/>
<dbReference type="GeneID" id="110973036"/>
<dbReference type="AlphaFoldDB" id="A0A8B7XEG2"/>
<dbReference type="PANTHER" id="PTHR28532">
    <property type="entry name" value="GEO13458P1"/>
    <property type="match status" value="1"/>
</dbReference>
<evidence type="ECO:0000259" key="2">
    <source>
        <dbReference type="Pfam" id="PF09811"/>
    </source>
</evidence>
<dbReference type="OrthoDB" id="48036at2759"/>
<dbReference type="InterPro" id="IPR052436">
    <property type="entry name" value="LTO1_adapter"/>
</dbReference>
<dbReference type="PANTHER" id="PTHR28532:SF1">
    <property type="entry name" value="ORAL CANCER OVEREXPRESSED 1"/>
    <property type="match status" value="1"/>
</dbReference>